<dbReference type="PANTHER" id="PTHR11802">
    <property type="entry name" value="SERINE PROTEASE FAMILY S10 SERINE CARBOXYPEPTIDASE"/>
    <property type="match status" value="1"/>
</dbReference>
<dbReference type="InterPro" id="IPR029058">
    <property type="entry name" value="AB_hydrolase_fold"/>
</dbReference>
<dbReference type="GO" id="GO:0004185">
    <property type="term" value="F:serine-type carboxypeptidase activity"/>
    <property type="evidence" value="ECO:0007669"/>
    <property type="project" value="InterPro"/>
</dbReference>
<dbReference type="FunFam" id="3.40.50.1820:FF:000148">
    <property type="entry name" value="Serine carboxypeptidase-like 11"/>
    <property type="match status" value="2"/>
</dbReference>
<evidence type="ECO:0000313" key="6">
    <source>
        <dbReference type="EMBL" id="CAH2053922.1"/>
    </source>
</evidence>
<dbReference type="InterPro" id="IPR001563">
    <property type="entry name" value="Peptidase_S10"/>
</dbReference>
<keyword evidence="2 5" id="KW-0732">Signal</keyword>
<evidence type="ECO:0008006" key="8">
    <source>
        <dbReference type="Google" id="ProtNLM"/>
    </source>
</evidence>
<reference evidence="6 7" key="1">
    <citation type="submission" date="2022-03" db="EMBL/GenBank/DDBJ databases">
        <authorList>
            <person name="Nunn A."/>
            <person name="Chopra R."/>
            <person name="Nunn A."/>
            <person name="Contreras Garrido A."/>
        </authorList>
    </citation>
    <scope>NUCLEOTIDE SEQUENCE [LARGE SCALE GENOMIC DNA]</scope>
</reference>
<evidence type="ECO:0000256" key="1">
    <source>
        <dbReference type="ARBA" id="ARBA00009431"/>
    </source>
</evidence>
<name>A0AAU9RZI3_THLAR</name>
<dbReference type="GO" id="GO:0019748">
    <property type="term" value="P:secondary metabolic process"/>
    <property type="evidence" value="ECO:0007669"/>
    <property type="project" value="UniProtKB-ARBA"/>
</dbReference>
<dbReference type="GO" id="GO:0016752">
    <property type="term" value="F:sinapoyltransferase activity"/>
    <property type="evidence" value="ECO:0007669"/>
    <property type="project" value="UniProtKB-ARBA"/>
</dbReference>
<keyword evidence="3" id="KW-1015">Disulfide bond</keyword>
<evidence type="ECO:0000256" key="4">
    <source>
        <dbReference type="ARBA" id="ARBA00023180"/>
    </source>
</evidence>
<organism evidence="6 7">
    <name type="scientific">Thlaspi arvense</name>
    <name type="common">Field penny-cress</name>
    <dbReference type="NCBI Taxonomy" id="13288"/>
    <lineage>
        <taxon>Eukaryota</taxon>
        <taxon>Viridiplantae</taxon>
        <taxon>Streptophyta</taxon>
        <taxon>Embryophyta</taxon>
        <taxon>Tracheophyta</taxon>
        <taxon>Spermatophyta</taxon>
        <taxon>Magnoliopsida</taxon>
        <taxon>eudicotyledons</taxon>
        <taxon>Gunneridae</taxon>
        <taxon>Pentapetalae</taxon>
        <taxon>rosids</taxon>
        <taxon>malvids</taxon>
        <taxon>Brassicales</taxon>
        <taxon>Brassicaceae</taxon>
        <taxon>Thlaspideae</taxon>
        <taxon>Thlaspi</taxon>
    </lineage>
</organism>
<feature type="chain" id="PRO_5043426316" description="Serine carboxypeptidase-like 7" evidence="5">
    <location>
        <begin position="24"/>
        <end position="869"/>
    </location>
</feature>
<proteinExistence type="inferred from homology"/>
<evidence type="ECO:0000256" key="3">
    <source>
        <dbReference type="ARBA" id="ARBA00023157"/>
    </source>
</evidence>
<protein>
    <recommendedName>
        <fullName evidence="8">Serine carboxypeptidase-like 7</fullName>
    </recommendedName>
</protein>
<evidence type="ECO:0000256" key="2">
    <source>
        <dbReference type="ARBA" id="ARBA00022729"/>
    </source>
</evidence>
<sequence>MGSWMLKLIQLQLVLVLIQHADSGSIIRYLPGFEGPLPFELETGYIGVGEAEEDQMFYYFIKSESNPEEDPLLVWLTGGPGCSSFSGLVYENGPLAFKVDAYNGSIPSLVSTTYSWTKVANIIYLDQPVGTGFSYSRNPLADIPSDTGAAKRVDEFLRKWLDKHPEYFSNPFYVTGNSYSGKVIPAIVQEISNGNCICCKPQINLQGYVLGNPVADTDQHHNSRIPFAHGMALISDELYASMKRSCGGIYFNVDPLNTECLKLVQDFKKCVSSIYEELILESNCDTTSPDCYTYRYSLSEYWANNESVRRALNVVKGTTEKWERCNYNVHCNKDIRSSIPYHMNNSIEGYRSLILSGDHDMTIPFLATQDWIRSLNFSIIEKWRPWMVLNKVAGYTQTYANKMTFATVKGGGHTLEYKPEESSILFKRNSKNTMGIKLLLLLLPLVLIQHADSGSTIRYLPHFQGPLPFELETGYIGVGEAEEEQMFYYFIKSEGNPEEDPLLVWLSGGPGCSSLSGLLFENGPMTFKIKSYNGSTPSMVSTTYSWTKVANIIYLDQPVGAGFSYSRNPLASDIASDTGSAKRVHEFLRKWLAKHPEFLSNPFYVAGNSYTGKVVPAIVQEISNGNGLCFKPQINLQGYVLGDPLTDLDNNRNLRIPYARGMALISEELYESLRRSCRGNYVKVDPLNTECLRLVQDFEKCISGIDATYILGPKYKDAANPYETNPYAHIMSLQSSSWANEESVRRALQVHKGSVGKWLRCYREIPYRYDVISSVPYHKNNSIQGYRSLIFSGDQDMLVPFLATQDWIRSLNYSIVDHWRPWMIQNQVAGYTRTYANKMTFATGGGHTMVYKPEECYVMFKRWISGQPL</sequence>
<dbReference type="EMBL" id="OU466859">
    <property type="protein sequence ID" value="CAH2053922.1"/>
    <property type="molecule type" value="Genomic_DNA"/>
</dbReference>
<dbReference type="AlphaFoldDB" id="A0AAU9RZI3"/>
<keyword evidence="7" id="KW-1185">Reference proteome</keyword>
<evidence type="ECO:0000313" key="7">
    <source>
        <dbReference type="Proteomes" id="UP000836841"/>
    </source>
</evidence>
<gene>
    <name evidence="6" type="ORF">TAV2_LOCUS11557</name>
</gene>
<dbReference type="PANTHER" id="PTHR11802:SF316">
    <property type="entry name" value="SERINE CARBOXYPEPTIDASE-LIKE 14-RELATED"/>
    <property type="match status" value="1"/>
</dbReference>
<dbReference type="SUPFAM" id="SSF53474">
    <property type="entry name" value="alpha/beta-Hydrolases"/>
    <property type="match status" value="2"/>
</dbReference>
<dbReference type="Pfam" id="PF00450">
    <property type="entry name" value="Peptidase_S10"/>
    <property type="match status" value="2"/>
</dbReference>
<comment type="similarity">
    <text evidence="1">Belongs to the peptidase S10 family.</text>
</comment>
<accession>A0AAU9RZI3</accession>
<keyword evidence="4" id="KW-0325">Glycoprotein</keyword>
<dbReference type="PRINTS" id="PR00724">
    <property type="entry name" value="CRBOXYPTASEC"/>
</dbReference>
<evidence type="ECO:0000256" key="5">
    <source>
        <dbReference type="SAM" id="SignalP"/>
    </source>
</evidence>
<feature type="signal peptide" evidence="5">
    <location>
        <begin position="1"/>
        <end position="23"/>
    </location>
</feature>
<dbReference type="Gene3D" id="3.40.50.1820">
    <property type="entry name" value="alpha/beta hydrolase"/>
    <property type="match status" value="2"/>
</dbReference>
<dbReference type="GO" id="GO:0006508">
    <property type="term" value="P:proteolysis"/>
    <property type="evidence" value="ECO:0007669"/>
    <property type="project" value="InterPro"/>
</dbReference>
<dbReference type="Proteomes" id="UP000836841">
    <property type="component" value="Chromosome 3"/>
</dbReference>